<dbReference type="Gene3D" id="2.20.28.50">
    <property type="entry name" value="degv family protein"/>
    <property type="match status" value="1"/>
</dbReference>
<evidence type="ECO:0000313" key="4">
    <source>
        <dbReference type="Proteomes" id="UP000006919"/>
    </source>
</evidence>
<dbReference type="STRING" id="697329.Rumal_2896"/>
<dbReference type="SUPFAM" id="SSF82549">
    <property type="entry name" value="DAK1/DegV-like"/>
    <property type="match status" value="1"/>
</dbReference>
<dbReference type="PANTHER" id="PTHR33434">
    <property type="entry name" value="DEGV DOMAIN-CONTAINING PROTEIN DR_1986-RELATED"/>
    <property type="match status" value="1"/>
</dbReference>
<proteinExistence type="predicted"/>
<evidence type="ECO:0000256" key="1">
    <source>
        <dbReference type="ARBA" id="ARBA00003238"/>
    </source>
</evidence>
<dbReference type="EMBL" id="CP002403">
    <property type="protein sequence ID" value="ADU23362.1"/>
    <property type="molecule type" value="Genomic_DNA"/>
</dbReference>
<dbReference type="OrthoDB" id="9780660at2"/>
<dbReference type="InterPro" id="IPR003797">
    <property type="entry name" value="DegV"/>
</dbReference>
<dbReference type="Gene3D" id="3.30.1180.10">
    <property type="match status" value="1"/>
</dbReference>
<dbReference type="Proteomes" id="UP000006919">
    <property type="component" value="Chromosome"/>
</dbReference>
<dbReference type="NCBIfam" id="TIGR00762">
    <property type="entry name" value="DegV"/>
    <property type="match status" value="1"/>
</dbReference>
<keyword evidence="2" id="KW-0446">Lipid-binding</keyword>
<dbReference type="RefSeq" id="WP_013499471.1">
    <property type="nucleotide sequence ID" value="NC_014833.1"/>
</dbReference>
<protein>
    <submittedName>
        <fullName evidence="3">DegV family protein</fullName>
    </submittedName>
</protein>
<reference evidence="3 4" key="1">
    <citation type="journal article" date="2011" name="J. Bacteriol.">
        <title>Complete genome of the cellulolytic ruminal bacterium Ruminococcus albus 7.</title>
        <authorList>
            <person name="Suen G."/>
            <person name="Stevenson D.M."/>
            <person name="Bruce D.C."/>
            <person name="Chertkov O."/>
            <person name="Copeland A."/>
            <person name="Cheng J.F."/>
            <person name="Detter C."/>
            <person name="Detter J.C."/>
            <person name="Goodwin L.A."/>
            <person name="Han C.S."/>
            <person name="Hauser L.J."/>
            <person name="Ivanova N.N."/>
            <person name="Kyrpides N.C."/>
            <person name="Land M.L."/>
            <person name="Lapidus A."/>
            <person name="Lucas S."/>
            <person name="Ovchinnikova G."/>
            <person name="Pitluck S."/>
            <person name="Tapia R."/>
            <person name="Woyke T."/>
            <person name="Boyum J."/>
            <person name="Mead D."/>
            <person name="Weimer P.J."/>
        </authorList>
    </citation>
    <scope>NUCLEOTIDE SEQUENCE [LARGE SCALE GENOMIC DNA]</scope>
    <source>
        <strain evidence="4">ATCC 27210 / DSM 20455 / JCM 14654 / NCDO 2250 / 7</strain>
    </source>
</reference>
<dbReference type="GO" id="GO:0008289">
    <property type="term" value="F:lipid binding"/>
    <property type="evidence" value="ECO:0007669"/>
    <property type="project" value="UniProtKB-KW"/>
</dbReference>
<evidence type="ECO:0000256" key="2">
    <source>
        <dbReference type="ARBA" id="ARBA00023121"/>
    </source>
</evidence>
<evidence type="ECO:0000313" key="3">
    <source>
        <dbReference type="EMBL" id="ADU23362.1"/>
    </source>
</evidence>
<accession>E6UIL7</accession>
<dbReference type="InterPro" id="IPR043168">
    <property type="entry name" value="DegV_C"/>
</dbReference>
<dbReference type="Gene3D" id="3.40.50.10440">
    <property type="entry name" value="Dihydroxyacetone kinase, domain 1"/>
    <property type="match status" value="1"/>
</dbReference>
<dbReference type="Pfam" id="PF02645">
    <property type="entry name" value="DegV"/>
    <property type="match status" value="1"/>
</dbReference>
<gene>
    <name evidence="3" type="ordered locus">Rumal_2896</name>
</gene>
<dbReference type="InterPro" id="IPR050270">
    <property type="entry name" value="DegV_domain_contain"/>
</dbReference>
<name>E6UIL7_RUMA7</name>
<organism evidence="3 4">
    <name type="scientific">Ruminococcus albus (strain ATCC 27210 / DSM 20455 / JCM 14654 / NCDO 2250 / 7)</name>
    <dbReference type="NCBI Taxonomy" id="697329"/>
    <lineage>
        <taxon>Bacteria</taxon>
        <taxon>Bacillati</taxon>
        <taxon>Bacillota</taxon>
        <taxon>Clostridia</taxon>
        <taxon>Eubacteriales</taxon>
        <taxon>Oscillospiraceae</taxon>
        <taxon>Ruminococcus</taxon>
    </lineage>
</organism>
<dbReference type="AlphaFoldDB" id="E6UIL7"/>
<dbReference type="PANTHER" id="PTHR33434:SF3">
    <property type="entry name" value="DEGV DOMAIN-CONTAINING PROTEIN YITS"/>
    <property type="match status" value="1"/>
</dbReference>
<dbReference type="KEGG" id="ral:Rumal_2896"/>
<dbReference type="eggNOG" id="COG1307">
    <property type="taxonomic scope" value="Bacteria"/>
</dbReference>
<dbReference type="HOGENOM" id="CLU_048251_4_1_9"/>
<sequence length="288" mass="32426">MTRPYTLFCDSTCDLPEERLLKMDCRIIPLTFEIDGKSYTTEEISMQEFYRRMREDADTKTSQISVGVFRDAFEEELKQGRDILYLAFSSGLSGTYNSALIAKDDLTEKYPEAKIIVIDSLSASAGEGLLLIYAEMKKREGMDIESLAGWLEVNRFNICHVFTVDDLKYLFRGGRVSRASAIAGTVLGIKPLLNVDNDGHLIPQDKVRGRKQSINKLGQMIRERKGERLNDIVAISHGDCIEDAKYAENMMKEIFGENIEVVMSYIGPVIGAHSGPGTLALFFWGDHR</sequence>
<comment type="function">
    <text evidence="1">May bind long-chain fatty acids, such as palmitate, and may play a role in lipid transport or fatty acid metabolism.</text>
</comment>
<dbReference type="PROSITE" id="PS51482">
    <property type="entry name" value="DEGV"/>
    <property type="match status" value="1"/>
</dbReference>